<organism evidence="2">
    <name type="scientific">Octopus bimaculoides</name>
    <name type="common">California two-spotted octopus</name>
    <dbReference type="NCBI Taxonomy" id="37653"/>
    <lineage>
        <taxon>Eukaryota</taxon>
        <taxon>Metazoa</taxon>
        <taxon>Spiralia</taxon>
        <taxon>Lophotrochozoa</taxon>
        <taxon>Mollusca</taxon>
        <taxon>Cephalopoda</taxon>
        <taxon>Coleoidea</taxon>
        <taxon>Octopodiformes</taxon>
        <taxon>Octopoda</taxon>
        <taxon>Incirrata</taxon>
        <taxon>Octopodidae</taxon>
        <taxon>Octopus</taxon>
    </lineage>
</organism>
<name>A0A0L8I4C8_OCTBM</name>
<sequence length="74" mass="8436">MSCHSAMTRSLPAQLSDTSVSDELPQKENAQYSSHIRQIESCYFGGKTSLHDTINTWLQCMLAEEWVNVWLAIF</sequence>
<reference evidence="2" key="1">
    <citation type="submission" date="2015-07" db="EMBL/GenBank/DDBJ databases">
        <title>MeaNS - Measles Nucleotide Surveillance Program.</title>
        <authorList>
            <person name="Tran T."/>
            <person name="Druce J."/>
        </authorList>
    </citation>
    <scope>NUCLEOTIDE SEQUENCE</scope>
    <source>
        <strain evidence="2">UCB-OBI-ISO-001</strain>
        <tissue evidence="2">Gonad</tissue>
    </source>
</reference>
<evidence type="ECO:0000313" key="2">
    <source>
        <dbReference type="EMBL" id="KOF96358.1"/>
    </source>
</evidence>
<feature type="region of interest" description="Disordered" evidence="1">
    <location>
        <begin position="1"/>
        <end position="29"/>
    </location>
</feature>
<evidence type="ECO:0000256" key="1">
    <source>
        <dbReference type="SAM" id="MobiDB-lite"/>
    </source>
</evidence>
<accession>A0A0L8I4C8</accession>
<feature type="compositionally biased region" description="Polar residues" evidence="1">
    <location>
        <begin position="1"/>
        <end position="21"/>
    </location>
</feature>
<protein>
    <submittedName>
        <fullName evidence="2">Uncharacterized protein</fullName>
    </submittedName>
</protein>
<gene>
    <name evidence="2" type="ORF">OCBIM_22035364mg</name>
</gene>
<dbReference type="AlphaFoldDB" id="A0A0L8I4C8"/>
<proteinExistence type="predicted"/>
<dbReference type="EMBL" id="KQ416583">
    <property type="protein sequence ID" value="KOF96358.1"/>
    <property type="molecule type" value="Genomic_DNA"/>
</dbReference>